<evidence type="ECO:0000313" key="2">
    <source>
        <dbReference type="EMBL" id="GIY90034.1"/>
    </source>
</evidence>
<comment type="caution">
    <text evidence="2">The sequence shown here is derived from an EMBL/GenBank/DDBJ whole genome shotgun (WGS) entry which is preliminary data.</text>
</comment>
<keyword evidence="1" id="KW-0812">Transmembrane</keyword>
<feature type="transmembrane region" description="Helical" evidence="1">
    <location>
        <begin position="47"/>
        <end position="67"/>
    </location>
</feature>
<accession>A0AAV4X8D4</accession>
<keyword evidence="1" id="KW-1133">Transmembrane helix</keyword>
<keyword evidence="1" id="KW-0472">Membrane</keyword>
<dbReference type="EMBL" id="BPLQ01015706">
    <property type="protein sequence ID" value="GIY90034.1"/>
    <property type="molecule type" value="Genomic_DNA"/>
</dbReference>
<dbReference type="Proteomes" id="UP001054837">
    <property type="component" value="Unassembled WGS sequence"/>
</dbReference>
<dbReference type="AlphaFoldDB" id="A0AAV4X8D4"/>
<evidence type="ECO:0000256" key="1">
    <source>
        <dbReference type="SAM" id="Phobius"/>
    </source>
</evidence>
<keyword evidence="3" id="KW-1185">Reference proteome</keyword>
<sequence length="75" mass="8317">MNVNIDNVRDQVKMIMSDTFTEARGISRDSELNNVIRWTVGGIDGDMLYSAVLGIMTSFTCLIPYGGGHIEHLLL</sequence>
<reference evidence="2 3" key="1">
    <citation type="submission" date="2021-06" db="EMBL/GenBank/DDBJ databases">
        <title>Caerostris darwini draft genome.</title>
        <authorList>
            <person name="Kono N."/>
            <person name="Arakawa K."/>
        </authorList>
    </citation>
    <scope>NUCLEOTIDE SEQUENCE [LARGE SCALE GENOMIC DNA]</scope>
</reference>
<proteinExistence type="predicted"/>
<name>A0AAV4X8D4_9ARAC</name>
<protein>
    <submittedName>
        <fullName evidence="2">Uncharacterized protein</fullName>
    </submittedName>
</protein>
<evidence type="ECO:0000313" key="3">
    <source>
        <dbReference type="Proteomes" id="UP001054837"/>
    </source>
</evidence>
<organism evidence="2 3">
    <name type="scientific">Caerostris darwini</name>
    <dbReference type="NCBI Taxonomy" id="1538125"/>
    <lineage>
        <taxon>Eukaryota</taxon>
        <taxon>Metazoa</taxon>
        <taxon>Ecdysozoa</taxon>
        <taxon>Arthropoda</taxon>
        <taxon>Chelicerata</taxon>
        <taxon>Arachnida</taxon>
        <taxon>Araneae</taxon>
        <taxon>Araneomorphae</taxon>
        <taxon>Entelegynae</taxon>
        <taxon>Araneoidea</taxon>
        <taxon>Araneidae</taxon>
        <taxon>Caerostris</taxon>
    </lineage>
</organism>
<gene>
    <name evidence="2" type="ORF">CDAR_282561</name>
</gene>